<evidence type="ECO:0000313" key="1">
    <source>
        <dbReference type="EMBL" id="KAI0034622.1"/>
    </source>
</evidence>
<name>A0ACB8QSE9_9AGAM</name>
<protein>
    <submittedName>
        <fullName evidence="1">Cytochrome P450</fullName>
    </submittedName>
</protein>
<reference evidence="1" key="2">
    <citation type="journal article" date="2022" name="New Phytol.">
        <title>Evolutionary transition to the ectomycorrhizal habit in the genomes of a hyperdiverse lineage of mushroom-forming fungi.</title>
        <authorList>
            <person name="Looney B."/>
            <person name="Miyauchi S."/>
            <person name="Morin E."/>
            <person name="Drula E."/>
            <person name="Courty P.E."/>
            <person name="Kohler A."/>
            <person name="Kuo A."/>
            <person name="LaButti K."/>
            <person name="Pangilinan J."/>
            <person name="Lipzen A."/>
            <person name="Riley R."/>
            <person name="Andreopoulos W."/>
            <person name="He G."/>
            <person name="Johnson J."/>
            <person name="Nolan M."/>
            <person name="Tritt A."/>
            <person name="Barry K.W."/>
            <person name="Grigoriev I.V."/>
            <person name="Nagy L.G."/>
            <person name="Hibbett D."/>
            <person name="Henrissat B."/>
            <person name="Matheny P.B."/>
            <person name="Labbe J."/>
            <person name="Martin F.M."/>
        </authorList>
    </citation>
    <scope>NUCLEOTIDE SEQUENCE</scope>
    <source>
        <strain evidence="1">EC-137</strain>
    </source>
</reference>
<comment type="caution">
    <text evidence="1">The sequence shown here is derived from an EMBL/GenBank/DDBJ whole genome shotgun (WGS) entry which is preliminary data.</text>
</comment>
<proteinExistence type="predicted"/>
<keyword evidence="2" id="KW-1185">Reference proteome</keyword>
<reference evidence="1" key="1">
    <citation type="submission" date="2021-02" db="EMBL/GenBank/DDBJ databases">
        <authorList>
            <consortium name="DOE Joint Genome Institute"/>
            <person name="Ahrendt S."/>
            <person name="Looney B.P."/>
            <person name="Miyauchi S."/>
            <person name="Morin E."/>
            <person name="Drula E."/>
            <person name="Courty P.E."/>
            <person name="Chicoki N."/>
            <person name="Fauchery L."/>
            <person name="Kohler A."/>
            <person name="Kuo A."/>
            <person name="Labutti K."/>
            <person name="Pangilinan J."/>
            <person name="Lipzen A."/>
            <person name="Riley R."/>
            <person name="Andreopoulos W."/>
            <person name="He G."/>
            <person name="Johnson J."/>
            <person name="Barry K.W."/>
            <person name="Grigoriev I.V."/>
            <person name="Nagy L."/>
            <person name="Hibbett D."/>
            <person name="Henrissat B."/>
            <person name="Matheny P.B."/>
            <person name="Labbe J."/>
            <person name="Martin F."/>
        </authorList>
    </citation>
    <scope>NUCLEOTIDE SEQUENCE</scope>
    <source>
        <strain evidence="1">EC-137</strain>
    </source>
</reference>
<accession>A0ACB8QSE9</accession>
<dbReference type="EMBL" id="MU273497">
    <property type="protein sequence ID" value="KAI0034622.1"/>
    <property type="molecule type" value="Genomic_DNA"/>
</dbReference>
<organism evidence="1 2">
    <name type="scientific">Vararia minispora EC-137</name>
    <dbReference type="NCBI Taxonomy" id="1314806"/>
    <lineage>
        <taxon>Eukaryota</taxon>
        <taxon>Fungi</taxon>
        <taxon>Dikarya</taxon>
        <taxon>Basidiomycota</taxon>
        <taxon>Agaricomycotina</taxon>
        <taxon>Agaricomycetes</taxon>
        <taxon>Russulales</taxon>
        <taxon>Lachnocladiaceae</taxon>
        <taxon>Vararia</taxon>
    </lineage>
</organism>
<dbReference type="Proteomes" id="UP000814128">
    <property type="component" value="Unassembled WGS sequence"/>
</dbReference>
<gene>
    <name evidence="1" type="ORF">K488DRAFT_77126</name>
</gene>
<sequence>MSSLLIALALVLFIVLAYLLHPLVWLIASLCFSPLARLPSPPSPSFLLGNLAAIADQENNDVITSWTRTYGSTFTYRGFIGGRRLLTTDPTALNYILGHAYDYPKPEFVRASLSAMVAGEDGLLTVEGDIHRRQNQAFTAPHIRSLVPIFVEKATELRDLLCTVVDAPVAPPSPPPPLASRTPRSPVIDSFAILRSLDPVRPKSPMNATFLNELPSSPGVVIDILSYLARATLDVIGSAGFGYTFNALAQPHPSDPINGPAPDNELASAFAVIFETARKFRVLSVFQSWFPLLRRYQPNGASIKAAQATIRRVGSALIDERLEDIGLASVGRTDARPRDLLSVLVSANDASGPSALSREEIASQISTFLAAGHETSASALTWTLYALARSPQEQGKLRAALLRLPDDASTDNVLTLPELDYVVRESLRLHAPVSSTMRVYAGAAPETVVPLSRGVRVRAPRPLLTWHAPAALAIFLSLDAAFGWSMALAVMLCAGVWKMRANPLLKGECTLDPAEWMVQDHVRLRRGDIITIPIQAINRDPEVWGEDAREFRPSRWLQPPPNTVSINGLYPRTLTFLNGSPINGNRACIGFRFAIAEIKVFLCVLLRSLEFSIDDDIVIEKRVNVVTRPFVASAPELGNQMPLRVRRVLS</sequence>
<evidence type="ECO:0000313" key="2">
    <source>
        <dbReference type="Proteomes" id="UP000814128"/>
    </source>
</evidence>